<organism evidence="1 2">
    <name type="scientific">Corynebacterium phocae</name>
    <dbReference type="NCBI Taxonomy" id="161895"/>
    <lineage>
        <taxon>Bacteria</taxon>
        <taxon>Bacillati</taxon>
        <taxon>Actinomycetota</taxon>
        <taxon>Actinomycetes</taxon>
        <taxon>Mycobacteriales</taxon>
        <taxon>Corynebacteriaceae</taxon>
        <taxon>Corynebacterium</taxon>
    </lineage>
</organism>
<evidence type="ECO:0000313" key="2">
    <source>
        <dbReference type="Proteomes" id="UP000185491"/>
    </source>
</evidence>
<reference evidence="1 2" key="1">
    <citation type="submission" date="2014-08" db="EMBL/GenBank/DDBJ databases">
        <title>Complete genome sequence of Corynebacterium phocae M408/89/1(T)(=DSM 44612(T)), isolated from the common seal (Phoca vitulina).</title>
        <authorList>
            <person name="Ruckert C."/>
            <person name="Albersmeier A."/>
            <person name="Winkler A."/>
            <person name="Kalinowski J."/>
        </authorList>
    </citation>
    <scope>NUCLEOTIDE SEQUENCE [LARGE SCALE GENOMIC DNA]</scope>
    <source>
        <strain evidence="1 2">M408/89/1</strain>
    </source>
</reference>
<proteinExistence type="predicted"/>
<dbReference type="RefSeq" id="WP_075734483.1">
    <property type="nucleotide sequence ID" value="NZ_VXKJ01000043.1"/>
</dbReference>
<dbReference type="KEGG" id="cpho:CPHO_07220"/>
<evidence type="ECO:0000313" key="1">
    <source>
        <dbReference type="EMBL" id="APT92715.1"/>
    </source>
</evidence>
<accession>A0A1L7D3N4</accession>
<name>A0A1L7D3N4_9CORY</name>
<protein>
    <submittedName>
        <fullName evidence="1">Uncharacterized protein</fullName>
    </submittedName>
</protein>
<keyword evidence="2" id="KW-1185">Reference proteome</keyword>
<dbReference type="Proteomes" id="UP000185491">
    <property type="component" value="Chromosome"/>
</dbReference>
<dbReference type="STRING" id="161895.CPHO_07220"/>
<dbReference type="EMBL" id="CP009249">
    <property type="protein sequence ID" value="APT92715.1"/>
    <property type="molecule type" value="Genomic_DNA"/>
</dbReference>
<dbReference type="AlphaFoldDB" id="A0A1L7D3N4"/>
<sequence>MDMIWRWLEPTYRENIHADVVARKICRLLKNNSPKEAAGLWLDKESKGVVKTSGNPELDSWAVQYTWLFPEDMPPVFVALSATDAGHYRISLGLWKKGDLDLIVDCLLWEYSYRRPELSDDFDCTIVLDNLMDALRGTGVKIPEQPGVDDDF</sequence>
<gene>
    <name evidence="1" type="ORF">CPHO_07220</name>
</gene>